<evidence type="ECO:0000256" key="3">
    <source>
        <dbReference type="ARBA" id="ARBA00022475"/>
    </source>
</evidence>
<dbReference type="KEGG" id="phc:BBI08_13530"/>
<keyword evidence="6 7" id="KW-0472">Membrane</keyword>
<keyword evidence="10" id="KW-0966">Cell projection</keyword>
<dbReference type="Gene3D" id="3.30.1330.60">
    <property type="entry name" value="OmpA-like domain"/>
    <property type="match status" value="1"/>
</dbReference>
<keyword evidence="4 8" id="KW-0812">Transmembrane</keyword>
<keyword evidence="10" id="KW-0282">Flagellum</keyword>
<organism evidence="10 11">
    <name type="scientific">Planococcus halocryophilus</name>
    <dbReference type="NCBI Taxonomy" id="1215089"/>
    <lineage>
        <taxon>Bacteria</taxon>
        <taxon>Bacillati</taxon>
        <taxon>Bacillota</taxon>
        <taxon>Bacilli</taxon>
        <taxon>Bacillales</taxon>
        <taxon>Caryophanaceae</taxon>
        <taxon>Planococcus</taxon>
    </lineage>
</organism>
<feature type="transmembrane region" description="Helical" evidence="8">
    <location>
        <begin position="21"/>
        <end position="43"/>
    </location>
</feature>
<dbReference type="Pfam" id="PF00691">
    <property type="entry name" value="OmpA"/>
    <property type="match status" value="1"/>
</dbReference>
<dbReference type="InterPro" id="IPR006665">
    <property type="entry name" value="OmpA-like"/>
</dbReference>
<evidence type="ECO:0000256" key="7">
    <source>
        <dbReference type="PROSITE-ProRule" id="PRU00473"/>
    </source>
</evidence>
<gene>
    <name evidence="10" type="ORF">BBI08_13530</name>
</gene>
<keyword evidence="5 8" id="KW-1133">Transmembrane helix</keyword>
<dbReference type="InterPro" id="IPR050330">
    <property type="entry name" value="Bact_OuterMem_StrucFunc"/>
</dbReference>
<evidence type="ECO:0000256" key="6">
    <source>
        <dbReference type="ARBA" id="ARBA00023136"/>
    </source>
</evidence>
<evidence type="ECO:0000256" key="5">
    <source>
        <dbReference type="ARBA" id="ARBA00022989"/>
    </source>
</evidence>
<protein>
    <submittedName>
        <fullName evidence="10">Flagellar motor protein MotB</fullName>
    </submittedName>
</protein>
<dbReference type="PROSITE" id="PS51123">
    <property type="entry name" value="OMPA_2"/>
    <property type="match status" value="1"/>
</dbReference>
<dbReference type="PANTHER" id="PTHR30329:SF21">
    <property type="entry name" value="LIPOPROTEIN YIAD-RELATED"/>
    <property type="match status" value="1"/>
</dbReference>
<evidence type="ECO:0000313" key="10">
    <source>
        <dbReference type="EMBL" id="ANU14808.1"/>
    </source>
</evidence>
<proteinExistence type="inferred from homology"/>
<name>A0A1C7DU17_9BACL</name>
<dbReference type="InterPro" id="IPR036737">
    <property type="entry name" value="OmpA-like_sf"/>
</dbReference>
<comment type="subcellular location">
    <subcellularLocation>
        <location evidence="1">Cell membrane</location>
        <topology evidence="1">Single-pass membrane protein</topology>
    </subcellularLocation>
</comment>
<keyword evidence="10" id="KW-0969">Cilium</keyword>
<sequence>MKKEAVFKLKRKKKHEEHVDEAWLLPYADILTLLLALFIVLFASSQVDTQKFNAIAESFNSELKGGTGILDDQAPVESIDTSPVAELNEDPVSGESPEEIFVAKDQQELKDFQTKIEAYIADKGLSLRLETELTGKGLMITIKDGLLFESGSADLLEDSQTIIEEISNLLISDPPRMIFIEGHTDNIPTGQVKYPTNWELSSARAINFMRILLQNDKLEPQKFSATGYSEYQPIASNDTPEGRAENRRVEVLISPFEVETEE</sequence>
<dbReference type="SUPFAM" id="SSF103088">
    <property type="entry name" value="OmpA-like"/>
    <property type="match status" value="1"/>
</dbReference>
<dbReference type="InterPro" id="IPR025713">
    <property type="entry name" value="MotB-like_N_dom"/>
</dbReference>
<dbReference type="CDD" id="cd07185">
    <property type="entry name" value="OmpA_C-like"/>
    <property type="match status" value="1"/>
</dbReference>
<feature type="domain" description="OmpA-like" evidence="9">
    <location>
        <begin position="135"/>
        <end position="257"/>
    </location>
</feature>
<dbReference type="Proteomes" id="UP000092687">
    <property type="component" value="Chromosome"/>
</dbReference>
<reference evidence="10" key="1">
    <citation type="submission" date="2016-10" db="EMBL/GenBank/DDBJ databases">
        <authorList>
            <person name="de Groot N.N."/>
        </authorList>
    </citation>
    <scope>NUCLEOTIDE SEQUENCE</scope>
    <source>
        <strain evidence="10">DSM 24743</strain>
    </source>
</reference>
<dbReference type="GO" id="GO:0005886">
    <property type="term" value="C:plasma membrane"/>
    <property type="evidence" value="ECO:0007669"/>
    <property type="project" value="UniProtKB-SubCell"/>
</dbReference>
<keyword evidence="3" id="KW-1003">Cell membrane</keyword>
<dbReference type="OrthoDB" id="9815217at2"/>
<evidence type="ECO:0000313" key="11">
    <source>
        <dbReference type="Proteomes" id="UP000092687"/>
    </source>
</evidence>
<dbReference type="NCBIfam" id="NF005831">
    <property type="entry name" value="PRK07734.1"/>
    <property type="match status" value="1"/>
</dbReference>
<dbReference type="AlphaFoldDB" id="A0A1C7DU17"/>
<comment type="similarity">
    <text evidence="2">Belongs to the MotB family.</text>
</comment>
<keyword evidence="11" id="KW-1185">Reference proteome</keyword>
<dbReference type="STRING" id="1215089.BBI08_13530"/>
<evidence type="ECO:0000256" key="4">
    <source>
        <dbReference type="ARBA" id="ARBA00022692"/>
    </source>
</evidence>
<evidence type="ECO:0000256" key="8">
    <source>
        <dbReference type="SAM" id="Phobius"/>
    </source>
</evidence>
<accession>A0A1C7DU17</accession>
<evidence type="ECO:0000256" key="1">
    <source>
        <dbReference type="ARBA" id="ARBA00004162"/>
    </source>
</evidence>
<dbReference type="Pfam" id="PF13677">
    <property type="entry name" value="MotB_plug"/>
    <property type="match status" value="1"/>
</dbReference>
<dbReference type="EMBL" id="CP016537">
    <property type="protein sequence ID" value="ANU14808.1"/>
    <property type="molecule type" value="Genomic_DNA"/>
</dbReference>
<evidence type="ECO:0000256" key="2">
    <source>
        <dbReference type="ARBA" id="ARBA00008914"/>
    </source>
</evidence>
<dbReference type="PANTHER" id="PTHR30329">
    <property type="entry name" value="STATOR ELEMENT OF FLAGELLAR MOTOR COMPLEX"/>
    <property type="match status" value="1"/>
</dbReference>
<evidence type="ECO:0000259" key="9">
    <source>
        <dbReference type="PROSITE" id="PS51123"/>
    </source>
</evidence>